<name>A0A077Z1Q5_TRITR</name>
<organism evidence="2 3">
    <name type="scientific">Trichuris trichiura</name>
    <name type="common">Whipworm</name>
    <name type="synonym">Trichocephalus trichiurus</name>
    <dbReference type="NCBI Taxonomy" id="36087"/>
    <lineage>
        <taxon>Eukaryota</taxon>
        <taxon>Metazoa</taxon>
        <taxon>Ecdysozoa</taxon>
        <taxon>Nematoda</taxon>
        <taxon>Enoplea</taxon>
        <taxon>Dorylaimia</taxon>
        <taxon>Trichinellida</taxon>
        <taxon>Trichuridae</taxon>
        <taxon>Trichuris</taxon>
    </lineage>
</organism>
<evidence type="ECO:0000313" key="2">
    <source>
        <dbReference type="EMBL" id="CDW54026.1"/>
    </source>
</evidence>
<keyword evidence="1" id="KW-0472">Membrane</keyword>
<keyword evidence="1" id="KW-1133">Transmembrane helix</keyword>
<dbReference type="OrthoDB" id="5917148at2759"/>
<reference evidence="2" key="2">
    <citation type="submission" date="2014-03" db="EMBL/GenBank/DDBJ databases">
        <title>The whipworm genome and dual-species transcriptomics of an intimate host-pathogen interaction.</title>
        <authorList>
            <person name="Foth B.J."/>
            <person name="Tsai I.J."/>
            <person name="Reid A.J."/>
            <person name="Bancroft A.J."/>
            <person name="Nichol S."/>
            <person name="Tracey A."/>
            <person name="Holroyd N."/>
            <person name="Cotton J.A."/>
            <person name="Stanley E.J."/>
            <person name="Zarowiecki M."/>
            <person name="Liu J.Z."/>
            <person name="Huckvale T."/>
            <person name="Cooper P.J."/>
            <person name="Grencis R.K."/>
            <person name="Berriman M."/>
        </authorList>
    </citation>
    <scope>NUCLEOTIDE SEQUENCE [LARGE SCALE GENOMIC DNA]</scope>
</reference>
<protein>
    <submittedName>
        <fullName evidence="2">Uncharacterized protein</fullName>
    </submittedName>
</protein>
<reference evidence="2" key="1">
    <citation type="submission" date="2014-01" db="EMBL/GenBank/DDBJ databases">
        <authorList>
            <person name="Aslett M."/>
        </authorList>
    </citation>
    <scope>NUCLEOTIDE SEQUENCE</scope>
</reference>
<keyword evidence="1" id="KW-0812">Transmembrane</keyword>
<sequence length="369" mass="40796">MLPLHGDLYTSPSYGHVYAPPPPLRQNHYRGPPASTPINGPIITELTPSEYGSTVTDVRCSSLEKEQQQCYVRRLGHQRFYSPEQHSESPRATKARSWREVNDDVAARVTAASTDSPPIIPKRDYDEPTSYADKIRDESGQKCKRAMKSEPKESTPYVTCNGAATNTAVQLYKSPNRNNGELVAMQNGESAPFFHLTVGQPPFAVDGMPFPPMFPYFLLPPPMLPPPPPPPLPPPPPVPPIVVGSPMDMEVVSYNEAQRQHQMSKKCPTTIGCFGDANMFPPPKFLPDPLCRQPSAPYMVNGFAKPTNGRYHYDPSMVGACLPIKEKRKEKSDPCLLFCCKDFTQLVWLIVGIILIGLVIGLILGLTLV</sequence>
<accession>A0A077Z1Q5</accession>
<proteinExistence type="predicted"/>
<gene>
    <name evidence="2" type="ORF">TTRE_0000229501</name>
</gene>
<feature type="transmembrane region" description="Helical" evidence="1">
    <location>
        <begin position="346"/>
        <end position="368"/>
    </location>
</feature>
<dbReference type="Proteomes" id="UP000030665">
    <property type="component" value="Unassembled WGS sequence"/>
</dbReference>
<keyword evidence="3" id="KW-1185">Reference proteome</keyword>
<dbReference type="EMBL" id="HG805877">
    <property type="protein sequence ID" value="CDW54026.1"/>
    <property type="molecule type" value="Genomic_DNA"/>
</dbReference>
<dbReference type="AlphaFoldDB" id="A0A077Z1Q5"/>
<evidence type="ECO:0000256" key="1">
    <source>
        <dbReference type="SAM" id="Phobius"/>
    </source>
</evidence>
<evidence type="ECO:0000313" key="3">
    <source>
        <dbReference type="Proteomes" id="UP000030665"/>
    </source>
</evidence>